<organism evidence="2 3">
    <name type="scientific">Gracilariopsis chorda</name>
    <dbReference type="NCBI Taxonomy" id="448386"/>
    <lineage>
        <taxon>Eukaryota</taxon>
        <taxon>Rhodophyta</taxon>
        <taxon>Florideophyceae</taxon>
        <taxon>Rhodymeniophycidae</taxon>
        <taxon>Gracilariales</taxon>
        <taxon>Gracilariaceae</taxon>
        <taxon>Gracilariopsis</taxon>
    </lineage>
</organism>
<feature type="region of interest" description="Disordered" evidence="1">
    <location>
        <begin position="300"/>
        <end position="322"/>
    </location>
</feature>
<reference evidence="2 3" key="1">
    <citation type="journal article" date="2018" name="Mol. Biol. Evol.">
        <title>Analysis of the draft genome of the red seaweed Gracilariopsis chorda provides insights into genome size evolution in Rhodophyta.</title>
        <authorList>
            <person name="Lee J."/>
            <person name="Yang E.C."/>
            <person name="Graf L."/>
            <person name="Yang J.H."/>
            <person name="Qiu H."/>
            <person name="Zel Zion U."/>
            <person name="Chan C.X."/>
            <person name="Stephens T.G."/>
            <person name="Weber A.P.M."/>
            <person name="Boo G.H."/>
            <person name="Boo S.M."/>
            <person name="Kim K.M."/>
            <person name="Shin Y."/>
            <person name="Jung M."/>
            <person name="Lee S.J."/>
            <person name="Yim H.S."/>
            <person name="Lee J.H."/>
            <person name="Bhattacharya D."/>
            <person name="Yoon H.S."/>
        </authorList>
    </citation>
    <scope>NUCLEOTIDE SEQUENCE [LARGE SCALE GENOMIC DNA]</scope>
    <source>
        <strain evidence="2 3">SKKU-2015</strain>
        <tissue evidence="2">Whole body</tissue>
    </source>
</reference>
<name>A0A2V3IHB9_9FLOR</name>
<gene>
    <name evidence="2" type="ORF">BWQ96_08804</name>
</gene>
<feature type="compositionally biased region" description="Polar residues" evidence="1">
    <location>
        <begin position="238"/>
        <end position="250"/>
    </location>
</feature>
<evidence type="ECO:0000313" key="3">
    <source>
        <dbReference type="Proteomes" id="UP000247409"/>
    </source>
</evidence>
<keyword evidence="3" id="KW-1185">Reference proteome</keyword>
<feature type="compositionally biased region" description="Polar residues" evidence="1">
    <location>
        <begin position="300"/>
        <end position="310"/>
    </location>
</feature>
<sequence length="418" mass="46226">MASRTQNQRIIADNAFHGHSQSSALDQIPNGARDVPTVLQCSSASRNTSRLQNLCGSSDSDTLPPSSVMIPAVAFKKEIKAFVSAGDAIGAAVTARTLFNCMYQKLMGRTFETMEADFPLYTEMANCVKDDVRVFVYQRLNITRGSRTYSSVKCKYAKHLSHLKDRLLENYPVLKAAQRGWVMDAFIREAIQRDNKAVSEAEKRKEKMKKSGDRSVSVDPCHSWKTLNRDEEEKDANEQGTKVTSTSTPKYTEEILETQPYAAAGQCALIGGVGSFEMSENAAEDPTNEEEAIDSHVTQIKGSSRVSNCSGKVRQLPPSNAQNNVRVGRKRHAPIGRKQPRALLRHKVLPPKEGTSLLCQPEHMDGFSASPKDSDLSDENDCSPVIRDALKALSSKETTASVRKRSSRSKRVAKMLRK</sequence>
<evidence type="ECO:0000313" key="2">
    <source>
        <dbReference type="EMBL" id="PXF41469.1"/>
    </source>
</evidence>
<feature type="region of interest" description="Disordered" evidence="1">
    <location>
        <begin position="197"/>
        <end position="252"/>
    </location>
</feature>
<dbReference type="AlphaFoldDB" id="A0A2V3IHB9"/>
<feature type="compositionally biased region" description="Basic and acidic residues" evidence="1">
    <location>
        <begin position="197"/>
        <end position="213"/>
    </location>
</feature>
<comment type="caution">
    <text evidence="2">The sequence shown here is derived from an EMBL/GenBank/DDBJ whole genome shotgun (WGS) entry which is preliminary data.</text>
</comment>
<dbReference type="EMBL" id="NBIV01000215">
    <property type="protein sequence ID" value="PXF41469.1"/>
    <property type="molecule type" value="Genomic_DNA"/>
</dbReference>
<proteinExistence type="predicted"/>
<feature type="region of interest" description="Disordered" evidence="1">
    <location>
        <begin position="347"/>
        <end position="418"/>
    </location>
</feature>
<feature type="compositionally biased region" description="Basic residues" evidence="1">
    <location>
        <begin position="402"/>
        <end position="418"/>
    </location>
</feature>
<accession>A0A2V3IHB9</accession>
<protein>
    <submittedName>
        <fullName evidence="2">Uncharacterized protein</fullName>
    </submittedName>
</protein>
<dbReference type="Proteomes" id="UP000247409">
    <property type="component" value="Unassembled WGS sequence"/>
</dbReference>
<evidence type="ECO:0000256" key="1">
    <source>
        <dbReference type="SAM" id="MobiDB-lite"/>
    </source>
</evidence>